<sequence length="634" mass="67671">MSPIDTAAAASGPSSNGGSVSPRQTATPKNVAFELMFSNSPQYRARLPMRVQIYPHDTTDSIVTTVKNFYGLYSGPTGSKGVSFEDDNANTLIARYENFRNNMVVYVRVIEEPPTAFAPHPFHPATVGSESYYPAEDFQAQQPQRFDQDMHRPASRASRRRSPSPNATRGRRSDSTSTSSKKGRSRSVKNRRSVAHSHADTYSDSLNGYSSGDGAPSTTSGKNKEQLGNTDISVENIVEGGRRKRAKFESSELPLFAPPQMPAATSNPSVSPARRIEHHRPSLPFVHPGQNPFTNPRPMQSPQNYNNGLVHSNMYATPASQGHRSRGSIGYASNGSGVATGLGVLPTPDPTVGSCMSEEDKDVAIQLMRLGESSNVSHGRTSASTTDDTFSGRADAASSTGATSDGESDSDREHGAPRRQVPDVAAGAKRIFETTEAHFIPTTESADVSGDDADFEDGANSSVGEIKSLPAKKPSSVKHKMSSSGSKPAAPKTKAARPPSVKAKKQPAAGAGPMSPASMTHSRKQSVASTGYMPPPGEDEHPDLSSKPRCQRCRKSKKGCDRQRPCGRCRDAGLSADQCVSEDEGNGRKGRYGRHMGVPIVKDDAPLPAQPALLPAAPITTAAMTADKAKKRKR</sequence>
<evidence type="ECO:0000259" key="3">
    <source>
        <dbReference type="PROSITE" id="PS50048"/>
    </source>
</evidence>
<feature type="compositionally biased region" description="Basic residues" evidence="2">
    <location>
        <begin position="181"/>
        <end position="195"/>
    </location>
</feature>
<proteinExistence type="predicted"/>
<dbReference type="Pfam" id="PF00172">
    <property type="entry name" value="Zn_clus"/>
    <property type="match status" value="1"/>
</dbReference>
<evidence type="ECO:0000256" key="2">
    <source>
        <dbReference type="SAM" id="MobiDB-lite"/>
    </source>
</evidence>
<dbReference type="GO" id="GO:0008270">
    <property type="term" value="F:zinc ion binding"/>
    <property type="evidence" value="ECO:0007669"/>
    <property type="project" value="InterPro"/>
</dbReference>
<dbReference type="RefSeq" id="XP_044722502.1">
    <property type="nucleotide sequence ID" value="XM_044861476.1"/>
</dbReference>
<dbReference type="GeneID" id="68352134"/>
<dbReference type="EMBL" id="JAIZPD010000003">
    <property type="protein sequence ID" value="KAH0964989.1"/>
    <property type="molecule type" value="Genomic_DNA"/>
</dbReference>
<feature type="domain" description="Zn(2)-C6 fungal-type" evidence="3">
    <location>
        <begin position="549"/>
        <end position="581"/>
    </location>
</feature>
<evidence type="ECO:0000256" key="1">
    <source>
        <dbReference type="ARBA" id="ARBA00023242"/>
    </source>
</evidence>
<feature type="compositionally biased region" description="Low complexity" evidence="2">
    <location>
        <begin position="482"/>
        <end position="519"/>
    </location>
</feature>
<dbReference type="PROSITE" id="PS50048">
    <property type="entry name" value="ZN2_CY6_FUNGAL_2"/>
    <property type="match status" value="1"/>
</dbReference>
<organism evidence="4 5">
    <name type="scientific">Hirsutella rhossiliensis</name>
    <dbReference type="NCBI Taxonomy" id="111463"/>
    <lineage>
        <taxon>Eukaryota</taxon>
        <taxon>Fungi</taxon>
        <taxon>Dikarya</taxon>
        <taxon>Ascomycota</taxon>
        <taxon>Pezizomycotina</taxon>
        <taxon>Sordariomycetes</taxon>
        <taxon>Hypocreomycetidae</taxon>
        <taxon>Hypocreales</taxon>
        <taxon>Ophiocordycipitaceae</taxon>
        <taxon>Hirsutella</taxon>
    </lineage>
</organism>
<feature type="region of interest" description="Disordered" evidence="2">
    <location>
        <begin position="371"/>
        <end position="595"/>
    </location>
</feature>
<reference evidence="4" key="1">
    <citation type="submission" date="2021-09" db="EMBL/GenBank/DDBJ databases">
        <title>A high-quality genome of the endoparasitic fungus Hirsutella rhossiliensis with a comparison of Hirsutella genomes reveals transposable elements contributing to genome size variation.</title>
        <authorList>
            <person name="Lin R."/>
            <person name="Jiao Y."/>
            <person name="Sun X."/>
            <person name="Ling J."/>
            <person name="Xie B."/>
            <person name="Cheng X."/>
        </authorList>
    </citation>
    <scope>NUCLEOTIDE SEQUENCE</scope>
    <source>
        <strain evidence="4">HR02</strain>
    </source>
</reference>
<evidence type="ECO:0000313" key="4">
    <source>
        <dbReference type="EMBL" id="KAH0964989.1"/>
    </source>
</evidence>
<feature type="compositionally biased region" description="Basic and acidic residues" evidence="2">
    <location>
        <begin position="558"/>
        <end position="571"/>
    </location>
</feature>
<gene>
    <name evidence="4" type="ORF">HRG_03005</name>
</gene>
<protein>
    <submittedName>
        <fullName evidence="4">C6 finger domain-containing protein</fullName>
    </submittedName>
</protein>
<evidence type="ECO:0000313" key="5">
    <source>
        <dbReference type="Proteomes" id="UP000824596"/>
    </source>
</evidence>
<feature type="compositionally biased region" description="Polar residues" evidence="2">
    <location>
        <begin position="372"/>
        <end position="389"/>
    </location>
</feature>
<dbReference type="CDD" id="cd00067">
    <property type="entry name" value="GAL4"/>
    <property type="match status" value="1"/>
</dbReference>
<name>A0A9P8N188_9HYPO</name>
<feature type="compositionally biased region" description="Low complexity" evidence="2">
    <location>
        <begin position="7"/>
        <end position="19"/>
    </location>
</feature>
<dbReference type="AlphaFoldDB" id="A0A9P8N188"/>
<feature type="compositionally biased region" description="Low complexity" evidence="2">
    <location>
        <begin position="391"/>
        <end position="405"/>
    </location>
</feature>
<dbReference type="Proteomes" id="UP000824596">
    <property type="component" value="Unassembled WGS sequence"/>
</dbReference>
<accession>A0A9P8N188</accession>
<dbReference type="InterPro" id="IPR001138">
    <property type="entry name" value="Zn2Cys6_DnaBD"/>
</dbReference>
<keyword evidence="5" id="KW-1185">Reference proteome</keyword>
<feature type="region of interest" description="Disordered" evidence="2">
    <location>
        <begin position="1"/>
        <end position="25"/>
    </location>
</feature>
<comment type="caution">
    <text evidence="4">The sequence shown here is derived from an EMBL/GenBank/DDBJ whole genome shotgun (WGS) entry which is preliminary data.</text>
</comment>
<dbReference type="SMART" id="SM00066">
    <property type="entry name" value="GAL4"/>
    <property type="match status" value="1"/>
</dbReference>
<dbReference type="GO" id="GO:0000981">
    <property type="term" value="F:DNA-binding transcription factor activity, RNA polymerase II-specific"/>
    <property type="evidence" value="ECO:0007669"/>
    <property type="project" value="InterPro"/>
</dbReference>
<feature type="compositionally biased region" description="Basic residues" evidence="2">
    <location>
        <begin position="153"/>
        <end position="162"/>
    </location>
</feature>
<feature type="compositionally biased region" description="Polar residues" evidence="2">
    <location>
        <begin position="200"/>
        <end position="233"/>
    </location>
</feature>
<feature type="region of interest" description="Disordered" evidence="2">
    <location>
        <begin position="141"/>
        <end position="238"/>
    </location>
</feature>
<dbReference type="OrthoDB" id="4150467at2759"/>
<keyword evidence="1" id="KW-0539">Nucleus</keyword>